<dbReference type="AlphaFoldDB" id="A0A211YQK2"/>
<dbReference type="SUPFAM" id="SSF51905">
    <property type="entry name" value="FAD/NAD(P)-binding domain"/>
    <property type="match status" value="1"/>
</dbReference>
<sequence length="380" mass="41916">MQILGSALATNPYPGAISCIWNNHDSAYGGMKHMKRTWIAIVGAGVAGSVLARLLSARNSETGQDITIYDISRSYAKPCGEVVPARLVDTIVPSLGIPRPRVLNSIRRFVLSVGSETVREYKPRSVIWYSIDKSEWVNSLRDGLNVVYKGVDPANLVNRYGVVVDARGPFSSRGRKIVVWRAYAENPGLERDMAYIIMSGRNAGLVWIFPHGDKFNVGGGFIGLNNPRDRVIRTLYDVMGTNLKLYSEAYSLVTVYPRIQYTSPRGIVRIGEAAGLIMSLGGEGIRPAVLSAAALANALELSRDHVTFHVDRYISSIRGIVEEVKLHSLMLRLASIIGDVGLKRILRNVDEEFIGAWLQGRLTSVKYLVKSLYALVRSHS</sequence>
<dbReference type="Gene3D" id="3.50.50.60">
    <property type="entry name" value="FAD/NAD(P)-binding domain"/>
    <property type="match status" value="1"/>
</dbReference>
<keyword evidence="2" id="KW-1185">Reference proteome</keyword>
<accession>A0A211YQK2</accession>
<gene>
    <name evidence="1" type="ORF">Pdsh_00155</name>
</gene>
<dbReference type="PANTHER" id="PTHR42685:SF20">
    <property type="entry name" value="HYDROGENASE, PUTATIVE-RELATED"/>
    <property type="match status" value="1"/>
</dbReference>
<dbReference type="InterPro" id="IPR036188">
    <property type="entry name" value="FAD/NAD-bd_sf"/>
</dbReference>
<protein>
    <recommendedName>
        <fullName evidence="3">Dehydrogenase</fullName>
    </recommendedName>
</protein>
<evidence type="ECO:0000313" key="2">
    <source>
        <dbReference type="Proteomes" id="UP000196694"/>
    </source>
</evidence>
<dbReference type="PANTHER" id="PTHR42685">
    <property type="entry name" value="GERANYLGERANYL DIPHOSPHATE REDUCTASE"/>
    <property type="match status" value="1"/>
</dbReference>
<dbReference type="EMBL" id="NCQP01000001">
    <property type="protein sequence ID" value="OWJ55280.1"/>
    <property type="molecule type" value="Genomic_DNA"/>
</dbReference>
<evidence type="ECO:0008006" key="3">
    <source>
        <dbReference type="Google" id="ProtNLM"/>
    </source>
</evidence>
<proteinExistence type="predicted"/>
<name>A0A211YQK2_9CREN</name>
<comment type="caution">
    <text evidence="1">The sequence shown here is derived from an EMBL/GenBank/DDBJ whole genome shotgun (WGS) entry which is preliminary data.</text>
</comment>
<organism evidence="1 2">
    <name type="scientific">Pyrodictium delaneyi</name>
    <dbReference type="NCBI Taxonomy" id="1273541"/>
    <lineage>
        <taxon>Archaea</taxon>
        <taxon>Thermoproteota</taxon>
        <taxon>Thermoprotei</taxon>
        <taxon>Desulfurococcales</taxon>
        <taxon>Pyrodictiaceae</taxon>
        <taxon>Pyrodictium</taxon>
    </lineage>
</organism>
<dbReference type="Proteomes" id="UP000196694">
    <property type="component" value="Unassembled WGS sequence"/>
</dbReference>
<reference evidence="1 2" key="1">
    <citation type="submission" date="2017-05" db="EMBL/GenBank/DDBJ databases">
        <title>The draft genome of the hyperthermophilic archaeon 'Pyrodictium delaneyi strain Hulk', an iron and nitrate reducer, reveals the capacity for sulfate reduction.</title>
        <authorList>
            <person name="Demey L.M."/>
            <person name="Miller C."/>
            <person name="Manzella M."/>
            <person name="Reguera G."/>
            <person name="Kashefi K."/>
        </authorList>
    </citation>
    <scope>NUCLEOTIDE SEQUENCE [LARGE SCALE GENOMIC DNA]</scope>
    <source>
        <strain evidence="1 2">Hulk</strain>
    </source>
</reference>
<dbReference type="InterPro" id="IPR050407">
    <property type="entry name" value="Geranylgeranyl_reductase"/>
</dbReference>
<evidence type="ECO:0000313" key="1">
    <source>
        <dbReference type="EMBL" id="OWJ55280.1"/>
    </source>
</evidence>